<dbReference type="PANTHER" id="PTHR33138:SF30">
    <property type="entry name" value="LEAF RUST 10 DISEASE-RESISTANCE LOCUS RECEPTOR-LIKE PROTEIN KINASE-LIKE 2.7"/>
    <property type="match status" value="1"/>
</dbReference>
<evidence type="ECO:0000256" key="1">
    <source>
        <dbReference type="ARBA" id="ARBA00004167"/>
    </source>
</evidence>
<keyword evidence="7" id="KW-1185">Reference proteome</keyword>
<name>A0ABD1HCT6_SALDI</name>
<proteinExistence type="predicted"/>
<evidence type="ECO:0000259" key="5">
    <source>
        <dbReference type="Pfam" id="PF13947"/>
    </source>
</evidence>
<feature type="chain" id="PRO_5044802712" evidence="4">
    <location>
        <begin position="29"/>
        <end position="305"/>
    </location>
</feature>
<evidence type="ECO:0000256" key="3">
    <source>
        <dbReference type="SAM" id="Phobius"/>
    </source>
</evidence>
<dbReference type="Pfam" id="PF13947">
    <property type="entry name" value="GUB_WAK_bind"/>
    <property type="match status" value="1"/>
</dbReference>
<keyword evidence="2 4" id="KW-0732">Signal</keyword>
<organism evidence="6 7">
    <name type="scientific">Salvia divinorum</name>
    <name type="common">Maria pastora</name>
    <name type="synonym">Diviner's sage</name>
    <dbReference type="NCBI Taxonomy" id="28513"/>
    <lineage>
        <taxon>Eukaryota</taxon>
        <taxon>Viridiplantae</taxon>
        <taxon>Streptophyta</taxon>
        <taxon>Embryophyta</taxon>
        <taxon>Tracheophyta</taxon>
        <taxon>Spermatophyta</taxon>
        <taxon>Magnoliopsida</taxon>
        <taxon>eudicotyledons</taxon>
        <taxon>Gunneridae</taxon>
        <taxon>Pentapetalae</taxon>
        <taxon>asterids</taxon>
        <taxon>lamiids</taxon>
        <taxon>Lamiales</taxon>
        <taxon>Lamiaceae</taxon>
        <taxon>Nepetoideae</taxon>
        <taxon>Mentheae</taxon>
        <taxon>Salviinae</taxon>
        <taxon>Salvia</taxon>
        <taxon>Salvia subgen. Calosphace</taxon>
    </lineage>
</organism>
<feature type="domain" description="Wall-associated receptor kinase galacturonan-binding" evidence="5">
    <location>
        <begin position="30"/>
        <end position="94"/>
    </location>
</feature>
<accession>A0ABD1HCT6</accession>
<evidence type="ECO:0000256" key="4">
    <source>
        <dbReference type="SAM" id="SignalP"/>
    </source>
</evidence>
<dbReference type="GO" id="GO:0016020">
    <property type="term" value="C:membrane"/>
    <property type="evidence" value="ECO:0007669"/>
    <property type="project" value="UniProtKB-SubCell"/>
</dbReference>
<keyword evidence="3" id="KW-0812">Transmembrane</keyword>
<evidence type="ECO:0000313" key="6">
    <source>
        <dbReference type="EMBL" id="KAL1553073.1"/>
    </source>
</evidence>
<feature type="signal peptide" evidence="4">
    <location>
        <begin position="1"/>
        <end position="28"/>
    </location>
</feature>
<comment type="subcellular location">
    <subcellularLocation>
        <location evidence="1">Membrane</location>
        <topology evidence="1">Single-pass membrane protein</topology>
    </subcellularLocation>
</comment>
<keyword evidence="3" id="KW-1133">Transmembrane helix</keyword>
<reference evidence="6 7" key="1">
    <citation type="submission" date="2024-06" db="EMBL/GenBank/DDBJ databases">
        <title>A chromosome level genome sequence of Diviner's sage (Salvia divinorum).</title>
        <authorList>
            <person name="Ford S.A."/>
            <person name="Ro D.-K."/>
            <person name="Ness R.W."/>
            <person name="Phillips M.A."/>
        </authorList>
    </citation>
    <scope>NUCLEOTIDE SEQUENCE [LARGE SCALE GENOMIC DNA]</scope>
    <source>
        <strain evidence="6">SAF-2024a</strain>
        <tissue evidence="6">Leaf</tissue>
    </source>
</reference>
<dbReference type="Proteomes" id="UP001567538">
    <property type="component" value="Unassembled WGS sequence"/>
</dbReference>
<dbReference type="AlphaFoldDB" id="A0ABD1HCT6"/>
<dbReference type="InterPro" id="IPR025287">
    <property type="entry name" value="WAK_GUB"/>
</dbReference>
<comment type="caution">
    <text evidence="6">The sequence shown here is derived from an EMBL/GenBank/DDBJ whole genome shotgun (WGS) entry which is preliminary data.</text>
</comment>
<evidence type="ECO:0000256" key="2">
    <source>
        <dbReference type="ARBA" id="ARBA00022729"/>
    </source>
</evidence>
<dbReference type="EMBL" id="JBEAFC010000006">
    <property type="protein sequence ID" value="KAL1553073.1"/>
    <property type="molecule type" value="Genomic_DNA"/>
</dbReference>
<keyword evidence="3" id="KW-0472">Membrane</keyword>
<evidence type="ECO:0000313" key="7">
    <source>
        <dbReference type="Proteomes" id="UP001567538"/>
    </source>
</evidence>
<dbReference type="PANTHER" id="PTHR33138">
    <property type="entry name" value="OS01G0690200 PROTEIN"/>
    <property type="match status" value="1"/>
</dbReference>
<protein>
    <submittedName>
        <fullName evidence="6">LEAF RUST 10 DISEASE-RESISTANCE LOCUS RECEPTOR-LIKE PROTEIN KINASE-like 2.1 isoform X1</fullName>
    </submittedName>
</protein>
<sequence>MITSDQNLITSSLLLILSLHSLFESCDAKCTPSSCGIIPSISSPFRLSSDPKNCGDPRFELACENNVTSISLHSHRYYVKAINYKDEPTIRVVDASINNDNICSFPTYSLSAYNFAFDKSHYLHKLEPISSRYTPINFISCPNPLRNSSLFTDVSSHCASNSSQHRYAYIKVGHMNVSELPYTCGVDLMAMTSWYNFKDLNNVSLSEIHESLLYGFELSTCLWCYSRLSINWAAGFIILLVLVAGLLCAVVSPPIFTVCGFAAVSLLLFLIMIVLFAILDMIIKVDQSFSMLTAQSLLIIDLLGV</sequence>
<feature type="transmembrane region" description="Helical" evidence="3">
    <location>
        <begin position="258"/>
        <end position="283"/>
    </location>
</feature>
<feature type="transmembrane region" description="Helical" evidence="3">
    <location>
        <begin position="230"/>
        <end position="251"/>
    </location>
</feature>
<gene>
    <name evidence="6" type="ORF">AAHA92_13794</name>
</gene>